<evidence type="ECO:0000256" key="2">
    <source>
        <dbReference type="SAM" id="Phobius"/>
    </source>
</evidence>
<sequence length="322" mass="34428">MFFQRMVSRAELSSSGSDIVSAGIVSFASRAIASRAPNHSFSSSAVTGLLPGSLILSCVLDIASRNLTLRAPKITAGLLTSLYLVSPTSGRASTPSRASNSHTAPGWSTSCTDSSHPPIAPPRSLLHRGPHRHIHILLHLLLCRHHHRARNQRVLPGPLQPVVPPWSTLIFMLSIYNFCSSMKGVQKRKTVPMVVMVMISCVSSGLTRYVNIKLGLGGHPDYVSLIGSFVVSALGNLCSRKIGGMAFTIMLTGMLLLIPTGLAEAGGLSNSYTGPGEDEYTNSLELARKMISVIIGVMSGVYLSARIIYSFGKKKNSALVTF</sequence>
<keyword evidence="2" id="KW-0812">Transmembrane</keyword>
<keyword evidence="4" id="KW-1185">Reference proteome</keyword>
<feature type="transmembrane region" description="Helical" evidence="2">
    <location>
        <begin position="286"/>
        <end position="305"/>
    </location>
</feature>
<dbReference type="EMBL" id="ML170222">
    <property type="protein sequence ID" value="TDL17367.1"/>
    <property type="molecule type" value="Genomic_DNA"/>
</dbReference>
<dbReference type="OrthoDB" id="413008at2759"/>
<gene>
    <name evidence="3" type="ORF">BD410DRAFT_550158</name>
</gene>
<evidence type="ECO:0000313" key="3">
    <source>
        <dbReference type="EMBL" id="TDL17367.1"/>
    </source>
</evidence>
<feature type="transmembrane region" description="Helical" evidence="2">
    <location>
        <begin position="191"/>
        <end position="210"/>
    </location>
</feature>
<feature type="region of interest" description="Disordered" evidence="1">
    <location>
        <begin position="90"/>
        <end position="124"/>
    </location>
</feature>
<feature type="compositionally biased region" description="Polar residues" evidence="1">
    <location>
        <begin position="90"/>
        <end position="115"/>
    </location>
</feature>
<dbReference type="AlphaFoldDB" id="A0A4Y7PPL1"/>
<evidence type="ECO:0000313" key="4">
    <source>
        <dbReference type="Proteomes" id="UP000294933"/>
    </source>
</evidence>
<protein>
    <recommendedName>
        <fullName evidence="5">Threonine/Serine exporter ThrE domain-containing protein</fullName>
    </recommendedName>
</protein>
<dbReference type="VEuPathDB" id="FungiDB:BD410DRAFT_550158"/>
<proteinExistence type="predicted"/>
<dbReference type="Proteomes" id="UP000294933">
    <property type="component" value="Unassembled WGS sequence"/>
</dbReference>
<keyword evidence="2" id="KW-0472">Membrane</keyword>
<dbReference type="InterPro" id="IPR051361">
    <property type="entry name" value="ThrE/Ser_Exporter"/>
</dbReference>
<reference evidence="3 4" key="1">
    <citation type="submission" date="2018-06" db="EMBL/GenBank/DDBJ databases">
        <title>A transcriptomic atlas of mushroom development highlights an independent origin of complex multicellularity.</title>
        <authorList>
            <consortium name="DOE Joint Genome Institute"/>
            <person name="Krizsan K."/>
            <person name="Almasi E."/>
            <person name="Merenyi Z."/>
            <person name="Sahu N."/>
            <person name="Viragh M."/>
            <person name="Koszo T."/>
            <person name="Mondo S."/>
            <person name="Kiss B."/>
            <person name="Balint B."/>
            <person name="Kues U."/>
            <person name="Barry K."/>
            <person name="Hegedus J.C."/>
            <person name="Henrissat B."/>
            <person name="Johnson J."/>
            <person name="Lipzen A."/>
            <person name="Ohm R."/>
            <person name="Nagy I."/>
            <person name="Pangilinan J."/>
            <person name="Yan J."/>
            <person name="Xiong Y."/>
            <person name="Grigoriev I.V."/>
            <person name="Hibbett D.S."/>
            <person name="Nagy L.G."/>
        </authorList>
    </citation>
    <scope>NUCLEOTIDE SEQUENCE [LARGE SCALE GENOMIC DNA]</scope>
    <source>
        <strain evidence="3 4">SZMC22713</strain>
    </source>
</reference>
<accession>A0A4Y7PPL1</accession>
<evidence type="ECO:0008006" key="5">
    <source>
        <dbReference type="Google" id="ProtNLM"/>
    </source>
</evidence>
<feature type="transmembrane region" description="Helical" evidence="2">
    <location>
        <begin position="246"/>
        <end position="266"/>
    </location>
</feature>
<dbReference type="PANTHER" id="PTHR31082">
    <property type="entry name" value="PHEROMONE-REGULATED MEMBRANE PROTEIN 10"/>
    <property type="match status" value="1"/>
</dbReference>
<evidence type="ECO:0000256" key="1">
    <source>
        <dbReference type="SAM" id="MobiDB-lite"/>
    </source>
</evidence>
<dbReference type="STRING" id="50990.A0A4Y7PPL1"/>
<feature type="transmembrane region" description="Helical" evidence="2">
    <location>
        <begin position="222"/>
        <end position="239"/>
    </location>
</feature>
<organism evidence="3 4">
    <name type="scientific">Rickenella mellea</name>
    <dbReference type="NCBI Taxonomy" id="50990"/>
    <lineage>
        <taxon>Eukaryota</taxon>
        <taxon>Fungi</taxon>
        <taxon>Dikarya</taxon>
        <taxon>Basidiomycota</taxon>
        <taxon>Agaricomycotina</taxon>
        <taxon>Agaricomycetes</taxon>
        <taxon>Hymenochaetales</taxon>
        <taxon>Rickenellaceae</taxon>
        <taxon>Rickenella</taxon>
    </lineage>
</organism>
<dbReference type="PANTHER" id="PTHR31082:SF4">
    <property type="entry name" value="PHEROMONE-REGULATED MEMBRANE PROTEIN 10"/>
    <property type="match status" value="1"/>
</dbReference>
<name>A0A4Y7PPL1_9AGAM</name>
<keyword evidence="2" id="KW-1133">Transmembrane helix</keyword>